<dbReference type="InterPro" id="IPR001160">
    <property type="entry name" value="Peptidase_M20C"/>
</dbReference>
<organism evidence="1">
    <name type="scientific">gut metagenome</name>
    <dbReference type="NCBI Taxonomy" id="749906"/>
    <lineage>
        <taxon>unclassified sequences</taxon>
        <taxon>metagenomes</taxon>
        <taxon>organismal metagenomes</taxon>
    </lineage>
</organism>
<protein>
    <submittedName>
        <fullName evidence="1">Aminoacyl-histidine dipeptidase</fullName>
    </submittedName>
</protein>
<accession>J9G9H9</accession>
<dbReference type="EMBL" id="AMCI01005475">
    <property type="protein sequence ID" value="EJW96079.1"/>
    <property type="molecule type" value="Genomic_DNA"/>
</dbReference>
<dbReference type="AlphaFoldDB" id="J9G9H9"/>
<sequence>MSADIEGLVQTSSNLGALSTTETEVLAGSGVRSSIGSQKDLVSDRMVSLLEQLGGSVVINGSYPGWAYCKESPLRDLLVEVFTEQYGHEPKIEAIHAGLECGMFADKLPGLDCVSIGPDLEEIHTCREKLHIASTQRVWKMLVETLARMK</sequence>
<dbReference type="GO" id="GO:0006508">
    <property type="term" value="P:proteolysis"/>
    <property type="evidence" value="ECO:0007669"/>
    <property type="project" value="InterPro"/>
</dbReference>
<proteinExistence type="predicted"/>
<dbReference type="SUPFAM" id="SSF53187">
    <property type="entry name" value="Zn-dependent exopeptidases"/>
    <property type="match status" value="1"/>
</dbReference>
<dbReference type="PANTHER" id="PTHR43501">
    <property type="entry name" value="CYTOSOL NON-SPECIFIC DIPEPTIDASE"/>
    <property type="match status" value="1"/>
</dbReference>
<gene>
    <name evidence="1" type="ORF">EVA_15815</name>
</gene>
<dbReference type="PRINTS" id="PR00934">
    <property type="entry name" value="XHISDIPTASE"/>
</dbReference>
<comment type="caution">
    <text evidence="1">The sequence shown here is derived from an EMBL/GenBank/DDBJ whole genome shotgun (WGS) entry which is preliminary data.</text>
</comment>
<dbReference type="FunFam" id="3.40.630.10:FF:000018">
    <property type="entry name" value="Aminoacyl-histidine dipeptidase PepD"/>
    <property type="match status" value="1"/>
</dbReference>
<evidence type="ECO:0000313" key="1">
    <source>
        <dbReference type="EMBL" id="EJW96079.1"/>
    </source>
</evidence>
<dbReference type="GO" id="GO:0070573">
    <property type="term" value="F:metallodipeptidase activity"/>
    <property type="evidence" value="ECO:0007669"/>
    <property type="project" value="TreeGrafter"/>
</dbReference>
<dbReference type="GO" id="GO:0005829">
    <property type="term" value="C:cytosol"/>
    <property type="evidence" value="ECO:0007669"/>
    <property type="project" value="TreeGrafter"/>
</dbReference>
<dbReference type="Gene3D" id="3.40.630.10">
    <property type="entry name" value="Zn peptidases"/>
    <property type="match status" value="1"/>
</dbReference>
<dbReference type="PANTHER" id="PTHR43501:SF1">
    <property type="entry name" value="CYTOSOL NON-SPECIFIC DIPEPTIDASE"/>
    <property type="match status" value="1"/>
</dbReference>
<reference evidence="1" key="1">
    <citation type="journal article" date="2012" name="PLoS ONE">
        <title>Gene sets for utilization of primary and secondary nutrition supplies in the distal gut of endangered iberian lynx.</title>
        <authorList>
            <person name="Alcaide M."/>
            <person name="Messina E."/>
            <person name="Richter M."/>
            <person name="Bargiela R."/>
            <person name="Peplies J."/>
            <person name="Huws S.A."/>
            <person name="Newbold C.J."/>
            <person name="Golyshin P.N."/>
            <person name="Simon M.A."/>
            <person name="Lopez G."/>
            <person name="Yakimov M.M."/>
            <person name="Ferrer M."/>
        </authorList>
    </citation>
    <scope>NUCLEOTIDE SEQUENCE</scope>
</reference>
<name>J9G9H9_9ZZZZ</name>